<dbReference type="Gene3D" id="1.10.10.2910">
    <property type="match status" value="1"/>
</dbReference>
<gene>
    <name evidence="6" type="ORF">PNU26_09435</name>
</gene>
<dbReference type="EMBL" id="JAQMJT010000013">
    <property type="protein sequence ID" value="MDB8614616.1"/>
    <property type="molecule type" value="Genomic_DNA"/>
</dbReference>
<feature type="domain" description="Large polyvalent protein associated" evidence="5">
    <location>
        <begin position="744"/>
        <end position="847"/>
    </location>
</feature>
<feature type="region of interest" description="Disordered" evidence="2">
    <location>
        <begin position="369"/>
        <end position="422"/>
    </location>
</feature>
<dbReference type="Pfam" id="PF18813">
    <property type="entry name" value="PBECR4"/>
    <property type="match status" value="1"/>
</dbReference>
<dbReference type="Gene3D" id="3.90.580.10">
    <property type="entry name" value="Zinc finger, CHC2-type domain"/>
    <property type="match status" value="1"/>
</dbReference>
<sequence>MASYTKEERQARKDYAKNRSIIEVAEGLGMELVRSGRDFRWKEHDSMVLSPEKNLWNWFSQNKGGDTIDLVQEIRQVSFNQAVEFINDGNYQEAATKVQTKETFSNYLEPYEKPFEEGRAYLKDVRGLSDETIDFFYDQGSMTQADAKIGDAIVPVIVFKTLDHTGQMVGGNLQGIVENRELYQKHGYFKGIMRNSNGFNGFSVDIGKPERLVFAESPIDLMSYYELHKDQLENVRLVSMDGLKEAIIGTNLVRLESELQGRRIADQWLSDDSHPLDDAVKNGYFSDGKHGDIITLVVDNDEGGHEFINSLRDKGVGLVADLPPEKTGEIKQDWNDVLKASKFDNQEIQEEEKTLPAIETNQGLHNQIEDTKKAPEHSQEQIKKERTNVSKGSLQPEAEGSTAPVPETGTFERSVTSRPTISSHPLHFSITEGFKSNRLGTYHAINESDLRKLNRRADNLQKSARFYYDELADSTITYFTSEGDIIQVNFFEENFMHLTGIKLIGENQTPQKSLRDIVAGNGEHQNIYLAKQDNAFKKIEVLQDLEVVLRTDSFYFDDLQDIPRYNGRFDSLIKADDKDLMLIFRDTEADGRVPVSVFKASNTLRSELHSANRNVIVGIFRERDGNIEKIAINNELVDDDGQEMLENLRRIKSMSEGEITLENEDSPSPEQITAFTNVLDAVYNVGRAPLDRVPENTRSAWEHFYHMAAELDNDFDDIVERASQDGLLDKQSDFYKEYQSDINYNENYQVRVNWAENHNLGPTLSFSDESQYGLNIDYKTFVKEVYKANQEYFQKHLDSINDPDNYIPVTKVSFDLYGPGGQLLQERVRYNIAEETNTISQIVHNTIPVEDENQLYRLDLKAIYGLGLLMPQNLANEVETTSKEPLLDTPIEYSSPKTEVKQGIAERVEQLLAQSRLKASTPAQEKSVEETPSLPSEPAIKDNLEGNLEHKRGEETDNFPYQTASAEELTQQAIKAIRNYTNNPDELKEYLDFMSNFPKYSPLNTALINEQWRGANAVATYNQWRELGERLGIDKDDVKPFNIVYHNKRTGEKNEVKHEGLSVAAGQKGQIRLFRPMMTKMIPVLDENGQQVKNDKGNPKFKPYSTATADEKQAVKLGQLDIREFQVRDPKTGNPRYLPFTVFELSQTNIRPESLPKLMPNRHYNFDTDQVKTHEVLQGLRDYAEKIGVRVEKSDTLGNAKGSFSPDQQVIKLNEGNTQGEMIGTFIHELAHASLHNPKFEGFYKKDVPIEVKELEAEMTSYITSKHFGLDTSEKAIPYMAGWTKKLSKLSDKELEDSMKRVHQTSKNMISAVEVHTRPLERKLSKSMNLDPNISFSTIIKP</sequence>
<name>A0AAW6DDM8_STRSL</name>
<evidence type="ECO:0000256" key="2">
    <source>
        <dbReference type="SAM" id="MobiDB-lite"/>
    </source>
</evidence>
<evidence type="ECO:0000259" key="3">
    <source>
        <dbReference type="Pfam" id="PF08401"/>
    </source>
</evidence>
<dbReference type="RefSeq" id="WP_195918187.1">
    <property type="nucleotide sequence ID" value="NZ_JADOZZ010000014.1"/>
</dbReference>
<feature type="domain" description="N-terminal" evidence="3">
    <location>
        <begin position="967"/>
        <end position="1054"/>
    </location>
</feature>
<dbReference type="InterPro" id="IPR041045">
    <property type="entry name" value="LPD25"/>
</dbReference>
<dbReference type="Pfam" id="PF08401">
    <property type="entry name" value="ArdcN"/>
    <property type="match status" value="1"/>
</dbReference>
<dbReference type="GO" id="GO:0003697">
    <property type="term" value="F:single-stranded DNA binding"/>
    <property type="evidence" value="ECO:0007669"/>
    <property type="project" value="InterPro"/>
</dbReference>
<protein>
    <submittedName>
        <fullName evidence="6">PBECR4 domain-containing protein</fullName>
    </submittedName>
</protein>
<dbReference type="InterPro" id="IPR036977">
    <property type="entry name" value="DNA_primase_Znf_CHC2"/>
</dbReference>
<evidence type="ECO:0000259" key="5">
    <source>
        <dbReference type="Pfam" id="PF18840"/>
    </source>
</evidence>
<dbReference type="Proteomes" id="UP001210204">
    <property type="component" value="Unassembled WGS sequence"/>
</dbReference>
<dbReference type="InterPro" id="IPR013610">
    <property type="entry name" value="ArdC_N"/>
</dbReference>
<feature type="coiled-coil region" evidence="1">
    <location>
        <begin position="443"/>
        <end position="470"/>
    </location>
</feature>
<keyword evidence="1" id="KW-0175">Coiled coil</keyword>
<feature type="compositionally biased region" description="Polar residues" evidence="2">
    <location>
        <begin position="411"/>
        <end position="422"/>
    </location>
</feature>
<evidence type="ECO:0000313" key="6">
    <source>
        <dbReference type="EMBL" id="MDB8614616.1"/>
    </source>
</evidence>
<dbReference type="GO" id="GO:0008270">
    <property type="term" value="F:zinc ion binding"/>
    <property type="evidence" value="ECO:0007669"/>
    <property type="project" value="InterPro"/>
</dbReference>
<evidence type="ECO:0000256" key="1">
    <source>
        <dbReference type="SAM" id="Coils"/>
    </source>
</evidence>
<dbReference type="Pfam" id="PF18840">
    <property type="entry name" value="LPD25"/>
    <property type="match status" value="1"/>
</dbReference>
<organism evidence="6 7">
    <name type="scientific">Streptococcus salivarius</name>
    <dbReference type="NCBI Taxonomy" id="1304"/>
    <lineage>
        <taxon>Bacteria</taxon>
        <taxon>Bacillati</taxon>
        <taxon>Bacillota</taxon>
        <taxon>Bacilli</taxon>
        <taxon>Lactobacillales</taxon>
        <taxon>Streptococcaceae</taxon>
        <taxon>Streptococcus</taxon>
    </lineage>
</organism>
<reference evidence="6" key="1">
    <citation type="submission" date="2023-01" db="EMBL/GenBank/DDBJ databases">
        <title>Human gut microbiome strain richness.</title>
        <authorList>
            <person name="Chen-Liaw A."/>
        </authorList>
    </citation>
    <scope>NUCLEOTIDE SEQUENCE</scope>
    <source>
        <strain evidence="6">1001095st1_G4_1001095IJ_161003</strain>
    </source>
</reference>
<evidence type="ECO:0000259" key="4">
    <source>
        <dbReference type="Pfam" id="PF18813"/>
    </source>
</evidence>
<feature type="region of interest" description="Disordered" evidence="2">
    <location>
        <begin position="917"/>
        <end position="941"/>
    </location>
</feature>
<dbReference type="GO" id="GO:0006260">
    <property type="term" value="P:DNA replication"/>
    <property type="evidence" value="ECO:0007669"/>
    <property type="project" value="InterPro"/>
</dbReference>
<dbReference type="InterPro" id="IPR041420">
    <property type="entry name" value="PBECR4"/>
</dbReference>
<comment type="caution">
    <text evidence="6">The sequence shown here is derived from an EMBL/GenBank/DDBJ whole genome shotgun (WGS) entry which is preliminary data.</text>
</comment>
<proteinExistence type="predicted"/>
<dbReference type="SUPFAM" id="SSF57783">
    <property type="entry name" value="Zinc beta-ribbon"/>
    <property type="match status" value="1"/>
</dbReference>
<feature type="domain" description="Phage-Barnase-EndoU-ColicinE5/D-RelE like nuclease 4" evidence="4">
    <location>
        <begin position="460"/>
        <end position="634"/>
    </location>
</feature>
<accession>A0AAW6DDM8</accession>
<feature type="compositionally biased region" description="Basic and acidic residues" evidence="2">
    <location>
        <begin position="369"/>
        <end position="388"/>
    </location>
</feature>
<evidence type="ECO:0000313" key="7">
    <source>
        <dbReference type="Proteomes" id="UP001210204"/>
    </source>
</evidence>